<dbReference type="AlphaFoldDB" id="A0A841AMW4"/>
<feature type="compositionally biased region" description="Polar residues" evidence="1">
    <location>
        <begin position="14"/>
        <end position="23"/>
    </location>
</feature>
<dbReference type="Proteomes" id="UP000536685">
    <property type="component" value="Unassembled WGS sequence"/>
</dbReference>
<dbReference type="GO" id="GO:0003677">
    <property type="term" value="F:DNA binding"/>
    <property type="evidence" value="ECO:0007669"/>
    <property type="project" value="UniProtKB-KW"/>
</dbReference>
<feature type="region of interest" description="Disordered" evidence="1">
    <location>
        <begin position="1"/>
        <end position="23"/>
    </location>
</feature>
<dbReference type="Gene3D" id="1.10.10.10">
    <property type="entry name" value="Winged helix-like DNA-binding domain superfamily/Winged helix DNA-binding domain"/>
    <property type="match status" value="2"/>
</dbReference>
<name>A0A841AMW4_9MICO</name>
<dbReference type="InterPro" id="IPR036388">
    <property type="entry name" value="WH-like_DNA-bd_sf"/>
</dbReference>
<dbReference type="Pfam" id="PF03704">
    <property type="entry name" value="BTAD"/>
    <property type="match status" value="1"/>
</dbReference>
<dbReference type="InterPro" id="IPR005158">
    <property type="entry name" value="BTAD"/>
</dbReference>
<dbReference type="RefSeq" id="WP_184234395.1">
    <property type="nucleotide sequence ID" value="NZ_JACHMJ010000001.1"/>
</dbReference>
<dbReference type="Gene3D" id="1.25.40.10">
    <property type="entry name" value="Tetratricopeptide repeat domain"/>
    <property type="match status" value="1"/>
</dbReference>
<comment type="caution">
    <text evidence="3">The sequence shown here is derived from an EMBL/GenBank/DDBJ whole genome shotgun (WGS) entry which is preliminary data.</text>
</comment>
<feature type="domain" description="HTH hxlR-type" evidence="2">
    <location>
        <begin position="22"/>
        <end position="129"/>
    </location>
</feature>
<dbReference type="EMBL" id="JACHMJ010000001">
    <property type="protein sequence ID" value="MBB5842769.1"/>
    <property type="molecule type" value="Genomic_DNA"/>
</dbReference>
<reference evidence="3 4" key="1">
    <citation type="submission" date="2020-08" db="EMBL/GenBank/DDBJ databases">
        <title>Sequencing the genomes of 1000 actinobacteria strains.</title>
        <authorList>
            <person name="Klenk H.-P."/>
        </authorList>
    </citation>
    <scope>NUCLEOTIDE SEQUENCE [LARGE SCALE GENOMIC DNA]</scope>
    <source>
        <strain evidence="3 4">DSM 105784</strain>
    </source>
</reference>
<accession>A0A841AMW4</accession>
<dbReference type="InterPro" id="IPR036390">
    <property type="entry name" value="WH_DNA-bd_sf"/>
</dbReference>
<keyword evidence="3" id="KW-0238">DNA-binding</keyword>
<dbReference type="InterPro" id="IPR002577">
    <property type="entry name" value="HTH_HxlR"/>
</dbReference>
<evidence type="ECO:0000313" key="4">
    <source>
        <dbReference type="Proteomes" id="UP000536685"/>
    </source>
</evidence>
<evidence type="ECO:0000256" key="1">
    <source>
        <dbReference type="SAM" id="MobiDB-lite"/>
    </source>
</evidence>
<dbReference type="Pfam" id="PF01638">
    <property type="entry name" value="HxlR"/>
    <property type="match status" value="1"/>
</dbReference>
<dbReference type="PROSITE" id="PS51118">
    <property type="entry name" value="HTH_HXLR"/>
    <property type="match status" value="1"/>
</dbReference>
<evidence type="ECO:0000259" key="2">
    <source>
        <dbReference type="PROSITE" id="PS51118"/>
    </source>
</evidence>
<organism evidence="3 4">
    <name type="scientific">Conyzicola lurida</name>
    <dbReference type="NCBI Taxonomy" id="1172621"/>
    <lineage>
        <taxon>Bacteria</taxon>
        <taxon>Bacillati</taxon>
        <taxon>Actinomycetota</taxon>
        <taxon>Actinomycetes</taxon>
        <taxon>Micrococcales</taxon>
        <taxon>Microbacteriaceae</taxon>
        <taxon>Conyzicola</taxon>
    </lineage>
</organism>
<dbReference type="InterPro" id="IPR011990">
    <property type="entry name" value="TPR-like_helical_dom_sf"/>
</dbReference>
<proteinExistence type="predicted"/>
<gene>
    <name evidence="3" type="ORF">HD599_001092</name>
</gene>
<keyword evidence="4" id="KW-1185">Reference proteome</keyword>
<dbReference type="SMART" id="SM01043">
    <property type="entry name" value="BTAD"/>
    <property type="match status" value="1"/>
</dbReference>
<dbReference type="SUPFAM" id="SSF46785">
    <property type="entry name" value="Winged helix' DNA-binding domain"/>
    <property type="match status" value="1"/>
</dbReference>
<dbReference type="PANTHER" id="PTHR35807">
    <property type="entry name" value="TRANSCRIPTIONAL REGULATOR REDD-RELATED"/>
    <property type="match status" value="1"/>
</dbReference>
<protein>
    <submittedName>
        <fullName evidence="3">DNA-binding SARP family transcriptional activator/DNA-binding HxlR family transcriptional regulator</fullName>
    </submittedName>
</protein>
<evidence type="ECO:0000313" key="3">
    <source>
        <dbReference type="EMBL" id="MBB5842769.1"/>
    </source>
</evidence>
<dbReference type="InterPro" id="IPR051677">
    <property type="entry name" value="AfsR-DnrI-RedD_regulator"/>
</dbReference>
<dbReference type="SUPFAM" id="SSF48452">
    <property type="entry name" value="TPR-like"/>
    <property type="match status" value="1"/>
</dbReference>
<sequence length="431" mass="46407">MNLVRAAAEEPERQSSGSSANFTPSRALEAVGERWSLLIMREAVFHDVTRFSDFERRVGVESDILAARLHNFVGAGLMTSRPVVWNSRPRDGVQPDDELEYLLTRNGRNLEPVIIALSTWADGWAASPVTELAITDPIAADPETDLSGADLAIAVLVPDTVAPPVDIGSMRATATGRDPEAMRADAIKAISGPDRVLIEISLLGSFDLRVGGASVASLAVGSQRLLAFLALHDRAVARIAMAGAMWPEVSDERAGISLRSALSRLDAATRDAILSAAPGLSLAEAVVVDLREGQALAHRLLRSDEPLRDADVSPAAVSLLSLELLPDWYDDWVLAEAEDWRQLRMSALEAQTVYLTDAGRLAEAAGAARAAMKVEPLRESAHASLIRVHLAEGNQSEALRVYDRYRALLASVLGLEPTPRITSLVESLRKN</sequence>